<evidence type="ECO:0000259" key="1">
    <source>
        <dbReference type="Pfam" id="PF01609"/>
    </source>
</evidence>
<dbReference type="GO" id="GO:0003677">
    <property type="term" value="F:DNA binding"/>
    <property type="evidence" value="ECO:0007669"/>
    <property type="project" value="InterPro"/>
</dbReference>
<reference evidence="2" key="1">
    <citation type="submission" date="2014-10" db="EMBL/GenBank/DDBJ databases">
        <title>Draft genome of anammox bacterium scalindua brodae, obtained using differential coverage binning of sequence data from two enrichment reactors.</title>
        <authorList>
            <person name="Speth D.R."/>
            <person name="Russ L."/>
            <person name="Kartal B."/>
            <person name="Op den Camp H.J."/>
            <person name="Dutilh B.E."/>
            <person name="Jetten M.S."/>
        </authorList>
    </citation>
    <scope>NUCLEOTIDE SEQUENCE [LARGE SCALE GENOMIC DNA]</scope>
    <source>
        <strain evidence="2">RU1</strain>
    </source>
</reference>
<dbReference type="InterPro" id="IPR002559">
    <property type="entry name" value="Transposase_11"/>
</dbReference>
<dbReference type="AlphaFoldDB" id="A0A0B0EE65"/>
<protein>
    <recommendedName>
        <fullName evidence="1">Transposase IS4-like domain-containing protein</fullName>
    </recommendedName>
</protein>
<dbReference type="Proteomes" id="UP000030652">
    <property type="component" value="Unassembled WGS sequence"/>
</dbReference>
<dbReference type="PANTHER" id="PTHR33803:SF3">
    <property type="entry name" value="BLL1974 PROTEIN"/>
    <property type="match status" value="1"/>
</dbReference>
<evidence type="ECO:0000313" key="2">
    <source>
        <dbReference type="EMBL" id="KHE91422.1"/>
    </source>
</evidence>
<gene>
    <name evidence="2" type="ORF">SCABRO_02825</name>
</gene>
<comment type="caution">
    <text evidence="2">The sequence shown here is derived from an EMBL/GenBank/DDBJ whole genome shotgun (WGS) entry which is preliminary data.</text>
</comment>
<accession>A0A0B0EE65</accession>
<name>A0A0B0EE65_9BACT</name>
<proteinExistence type="predicted"/>
<feature type="domain" description="Transposase IS4-like" evidence="1">
    <location>
        <begin position="69"/>
        <end position="179"/>
    </location>
</feature>
<organism evidence="2">
    <name type="scientific">Candidatus Scalindua brodae</name>
    <dbReference type="NCBI Taxonomy" id="237368"/>
    <lineage>
        <taxon>Bacteria</taxon>
        <taxon>Pseudomonadati</taxon>
        <taxon>Planctomycetota</taxon>
        <taxon>Candidatus Brocadiia</taxon>
        <taxon>Candidatus Brocadiales</taxon>
        <taxon>Candidatus Scalinduaceae</taxon>
        <taxon>Candidatus Scalindua</taxon>
    </lineage>
</organism>
<dbReference type="eggNOG" id="COG3039">
    <property type="taxonomic scope" value="Bacteria"/>
</dbReference>
<dbReference type="PANTHER" id="PTHR33803">
    <property type="entry name" value="IS1478 TRANSPOSASE"/>
    <property type="match status" value="1"/>
</dbReference>
<sequence length="195" mass="22399">MRRARKELRRLRTYLGRVVRDIERKVAGSEELSDVFLEPLSLAQRILKQRRQDKNKVYSIHVPEVECISKGKAHKKYEFGCKVSVAATSKECFILGMKAYHGNPYDGHTLEESITQTERISGYKANDIYVDRGYRGHNYTGEALVHIAGRGTKKLKASVRKWIKRRAAIEAVIGHAKDRRKIMEKLSSWGGERGR</sequence>
<dbReference type="Pfam" id="PF01609">
    <property type="entry name" value="DDE_Tnp_1"/>
    <property type="match status" value="1"/>
</dbReference>
<dbReference type="GO" id="GO:0004803">
    <property type="term" value="F:transposase activity"/>
    <property type="evidence" value="ECO:0007669"/>
    <property type="project" value="InterPro"/>
</dbReference>
<dbReference type="GO" id="GO:0006313">
    <property type="term" value="P:DNA transposition"/>
    <property type="evidence" value="ECO:0007669"/>
    <property type="project" value="InterPro"/>
</dbReference>
<dbReference type="EMBL" id="JRYO01000197">
    <property type="protein sequence ID" value="KHE91422.1"/>
    <property type="molecule type" value="Genomic_DNA"/>
</dbReference>